<comment type="subcellular location">
    <subcellularLocation>
        <location evidence="1">Cell membrane</location>
        <topology evidence="1">Multi-pass membrane protein</topology>
    </subcellularLocation>
</comment>
<dbReference type="InterPro" id="IPR050445">
    <property type="entry name" value="Bact_polysacc_biosynth/exp"/>
</dbReference>
<evidence type="ECO:0000313" key="18">
    <source>
        <dbReference type="Proteomes" id="UP000326546"/>
    </source>
</evidence>
<dbReference type="InterPro" id="IPR003856">
    <property type="entry name" value="LPS_length_determ_N"/>
</dbReference>
<feature type="compositionally biased region" description="Basic residues" evidence="15">
    <location>
        <begin position="537"/>
        <end position="552"/>
    </location>
</feature>
<keyword evidence="13" id="KW-0829">Tyrosine-protein kinase</keyword>
<dbReference type="GO" id="GO:0042802">
    <property type="term" value="F:identical protein binding"/>
    <property type="evidence" value="ECO:0007669"/>
    <property type="project" value="UniProtKB-ARBA"/>
</dbReference>
<dbReference type="PANTHER" id="PTHR32309:SF31">
    <property type="entry name" value="CAPSULAR EXOPOLYSACCHARIDE FAMILY"/>
    <property type="match status" value="1"/>
</dbReference>
<evidence type="ECO:0000313" key="17">
    <source>
        <dbReference type="EMBL" id="QFG69758.1"/>
    </source>
</evidence>
<keyword evidence="12" id="KW-0472">Membrane</keyword>
<accession>A0A5J6V7M0</accession>
<evidence type="ECO:0000256" key="8">
    <source>
        <dbReference type="ARBA" id="ARBA00022741"/>
    </source>
</evidence>
<dbReference type="InterPro" id="IPR005702">
    <property type="entry name" value="Wzc-like_C"/>
</dbReference>
<comment type="similarity">
    <text evidence="2">Belongs to the CpsC/CapA family.</text>
</comment>
<dbReference type="NCBIfam" id="TIGR01007">
    <property type="entry name" value="eps_fam"/>
    <property type="match status" value="1"/>
</dbReference>
<dbReference type="KEGG" id="serw:FY030_14580"/>
<dbReference type="OrthoDB" id="9812433at2"/>
<dbReference type="InterPro" id="IPR027417">
    <property type="entry name" value="P-loop_NTPase"/>
</dbReference>
<evidence type="ECO:0000256" key="1">
    <source>
        <dbReference type="ARBA" id="ARBA00004651"/>
    </source>
</evidence>
<evidence type="ECO:0000256" key="4">
    <source>
        <dbReference type="ARBA" id="ARBA00011903"/>
    </source>
</evidence>
<evidence type="ECO:0000256" key="6">
    <source>
        <dbReference type="ARBA" id="ARBA00022679"/>
    </source>
</evidence>
<evidence type="ECO:0000256" key="15">
    <source>
        <dbReference type="SAM" id="MobiDB-lite"/>
    </source>
</evidence>
<keyword evidence="8" id="KW-0547">Nucleotide-binding</keyword>
<feature type="region of interest" description="Disordered" evidence="15">
    <location>
        <begin position="533"/>
        <end position="552"/>
    </location>
</feature>
<gene>
    <name evidence="17" type="ORF">FY030_14580</name>
</gene>
<feature type="region of interest" description="Disordered" evidence="15">
    <location>
        <begin position="39"/>
        <end position="66"/>
    </location>
</feature>
<dbReference type="GO" id="GO:0005886">
    <property type="term" value="C:plasma membrane"/>
    <property type="evidence" value="ECO:0007669"/>
    <property type="project" value="UniProtKB-SubCell"/>
</dbReference>
<feature type="domain" description="Polysaccharide chain length determinant N-terminal" evidence="16">
    <location>
        <begin position="84"/>
        <end position="170"/>
    </location>
</feature>
<keyword evidence="18" id="KW-1185">Reference proteome</keyword>
<keyword evidence="11" id="KW-1133">Transmembrane helix</keyword>
<keyword evidence="6 17" id="KW-0808">Transferase</keyword>
<dbReference type="PANTHER" id="PTHR32309">
    <property type="entry name" value="TYROSINE-PROTEIN KINASE"/>
    <property type="match status" value="1"/>
</dbReference>
<feature type="compositionally biased region" description="Gly residues" evidence="15">
    <location>
        <begin position="43"/>
        <end position="53"/>
    </location>
</feature>
<name>A0A5J6V7M0_9MICO</name>
<dbReference type="Proteomes" id="UP000326546">
    <property type="component" value="Chromosome"/>
</dbReference>
<protein>
    <recommendedName>
        <fullName evidence="4">non-specific protein-tyrosine kinase</fullName>
        <ecNumber evidence="4">2.7.10.2</ecNumber>
    </recommendedName>
</protein>
<comment type="catalytic activity">
    <reaction evidence="14">
        <text>L-tyrosyl-[protein] + ATP = O-phospho-L-tyrosyl-[protein] + ADP + H(+)</text>
        <dbReference type="Rhea" id="RHEA:10596"/>
        <dbReference type="Rhea" id="RHEA-COMP:10136"/>
        <dbReference type="Rhea" id="RHEA-COMP:20101"/>
        <dbReference type="ChEBI" id="CHEBI:15378"/>
        <dbReference type="ChEBI" id="CHEBI:30616"/>
        <dbReference type="ChEBI" id="CHEBI:46858"/>
        <dbReference type="ChEBI" id="CHEBI:61978"/>
        <dbReference type="ChEBI" id="CHEBI:456216"/>
        <dbReference type="EC" id="2.7.10.2"/>
    </reaction>
</comment>
<keyword evidence="10" id="KW-0067">ATP-binding</keyword>
<evidence type="ECO:0000256" key="2">
    <source>
        <dbReference type="ARBA" id="ARBA00006683"/>
    </source>
</evidence>
<comment type="similarity">
    <text evidence="3">Belongs to the CpsD/CapB family.</text>
</comment>
<dbReference type="GO" id="GO:0004715">
    <property type="term" value="F:non-membrane spanning protein tyrosine kinase activity"/>
    <property type="evidence" value="ECO:0007669"/>
    <property type="project" value="UniProtKB-EC"/>
</dbReference>
<dbReference type="FunFam" id="3.40.50.300:FF:000527">
    <property type="entry name" value="Tyrosine-protein kinase etk"/>
    <property type="match status" value="1"/>
</dbReference>
<sequence>MQLPSAQPGLLENHEQVHCGLIRQLGEVVGVFEVAHDKLGDEAGQGPGPGAAGRRGRTRPQPQAQPGMMTSFAHRLHLRTHVKLSDYLHIVQRSWRLVATTTLVALLLGATLTALTTRQYRAEAELFVSTAGGDTVTDLVQGGSFTQRQVATYADIVTTPIVLDPVIEQLGLDTSSRALASQVSATVPPNTVLIQITVTDANPGAAANLANAVAGQFADTIQDLERTGTGESPVSASIVRPATASNDPASPNVVQNLSLSLTLGLLLGLGLSALRHVIDTRVRGEEDVRRVSDAPTLGAVHYDKDAAKHPLVVHLDPHSSRSEAFRALRTNLLYLDPDHQPRTLLVTSTIPGEGKSTSTANLALTLAATGSTVCLIEGDLRRPRLLEYMGLVSSVGLTDVLVGRAELEDVLQDFGDGLRVLGCGPIPPNPSELLGSDAMRRLLDRLSGKFDYVVIDAPPLLAVTDAAVLSTLVDGTIVVVGTGLVRREQLERALGHLNRVESRVLGTVLNRVPIKGPDAYSYSYEAYAPQLPGAPKGQRKHVGRAKFRSGSD</sequence>
<evidence type="ECO:0000256" key="9">
    <source>
        <dbReference type="ARBA" id="ARBA00022777"/>
    </source>
</evidence>
<dbReference type="CDD" id="cd05387">
    <property type="entry name" value="BY-kinase"/>
    <property type="match status" value="1"/>
</dbReference>
<keyword evidence="7" id="KW-0812">Transmembrane</keyword>
<evidence type="ECO:0000256" key="7">
    <source>
        <dbReference type="ARBA" id="ARBA00022692"/>
    </source>
</evidence>
<organism evidence="17 18">
    <name type="scientific">Ornithinimicrobium pratense</name>
    <dbReference type="NCBI Taxonomy" id="2593973"/>
    <lineage>
        <taxon>Bacteria</taxon>
        <taxon>Bacillati</taxon>
        <taxon>Actinomycetota</taxon>
        <taxon>Actinomycetes</taxon>
        <taxon>Micrococcales</taxon>
        <taxon>Ornithinimicrobiaceae</taxon>
        <taxon>Ornithinimicrobium</taxon>
    </lineage>
</organism>
<dbReference type="EC" id="2.7.10.2" evidence="4"/>
<evidence type="ECO:0000256" key="3">
    <source>
        <dbReference type="ARBA" id="ARBA00007316"/>
    </source>
</evidence>
<keyword evidence="9 17" id="KW-0418">Kinase</keyword>
<dbReference type="InterPro" id="IPR033756">
    <property type="entry name" value="YlxH/NBP35"/>
</dbReference>
<evidence type="ECO:0000256" key="11">
    <source>
        <dbReference type="ARBA" id="ARBA00022989"/>
    </source>
</evidence>
<evidence type="ECO:0000256" key="10">
    <source>
        <dbReference type="ARBA" id="ARBA00022840"/>
    </source>
</evidence>
<reference evidence="17 18" key="1">
    <citation type="submission" date="2019-09" db="EMBL/GenBank/DDBJ databases">
        <title>Serinicoccus pratensis sp. nov., isolated from meadow soil.</title>
        <authorList>
            <person name="Zhang W."/>
        </authorList>
    </citation>
    <scope>NUCLEOTIDE SEQUENCE [LARGE SCALE GENOMIC DNA]</scope>
    <source>
        <strain evidence="17 18">W204</strain>
    </source>
</reference>
<keyword evidence="5" id="KW-1003">Cell membrane</keyword>
<evidence type="ECO:0000256" key="14">
    <source>
        <dbReference type="ARBA" id="ARBA00051245"/>
    </source>
</evidence>
<evidence type="ECO:0000256" key="12">
    <source>
        <dbReference type="ARBA" id="ARBA00023136"/>
    </source>
</evidence>
<dbReference type="Pfam" id="PF02706">
    <property type="entry name" value="Wzz"/>
    <property type="match status" value="1"/>
</dbReference>
<dbReference type="EMBL" id="CP044427">
    <property type="protein sequence ID" value="QFG69758.1"/>
    <property type="molecule type" value="Genomic_DNA"/>
</dbReference>
<dbReference type="Gene3D" id="3.40.50.300">
    <property type="entry name" value="P-loop containing nucleotide triphosphate hydrolases"/>
    <property type="match status" value="1"/>
</dbReference>
<evidence type="ECO:0000259" key="16">
    <source>
        <dbReference type="Pfam" id="PF02706"/>
    </source>
</evidence>
<dbReference type="AlphaFoldDB" id="A0A5J6V7M0"/>
<evidence type="ECO:0000256" key="5">
    <source>
        <dbReference type="ARBA" id="ARBA00022475"/>
    </source>
</evidence>
<dbReference type="GO" id="GO:0005524">
    <property type="term" value="F:ATP binding"/>
    <property type="evidence" value="ECO:0007669"/>
    <property type="project" value="UniProtKB-KW"/>
</dbReference>
<evidence type="ECO:0000256" key="13">
    <source>
        <dbReference type="ARBA" id="ARBA00023137"/>
    </source>
</evidence>
<dbReference type="Pfam" id="PF10609">
    <property type="entry name" value="ParA"/>
    <property type="match status" value="1"/>
</dbReference>
<proteinExistence type="inferred from homology"/>
<dbReference type="SUPFAM" id="SSF52540">
    <property type="entry name" value="P-loop containing nucleoside triphosphate hydrolases"/>
    <property type="match status" value="1"/>
</dbReference>